<feature type="compositionally biased region" description="Basic and acidic residues" evidence="5">
    <location>
        <begin position="59"/>
        <end position="88"/>
    </location>
</feature>
<dbReference type="Gene3D" id="3.30.420.10">
    <property type="entry name" value="Ribonuclease H-like superfamily/Ribonuclease H"/>
    <property type="match status" value="1"/>
</dbReference>
<name>A0A9Q8L5L0_PASFU</name>
<dbReference type="CDD" id="cd06145">
    <property type="entry name" value="REX1_like"/>
    <property type="match status" value="1"/>
</dbReference>
<dbReference type="OrthoDB" id="3996471at2759"/>
<dbReference type="InterPro" id="IPR034922">
    <property type="entry name" value="REX1-like_exo"/>
</dbReference>
<feature type="region of interest" description="Disordered" evidence="5">
    <location>
        <begin position="47"/>
        <end position="158"/>
    </location>
</feature>
<dbReference type="SMART" id="SM00479">
    <property type="entry name" value="EXOIII"/>
    <property type="match status" value="1"/>
</dbReference>
<comment type="similarity">
    <text evidence="1">Belongs to the REXO1/REXO3 family.</text>
</comment>
<feature type="region of interest" description="Disordered" evidence="5">
    <location>
        <begin position="499"/>
        <end position="518"/>
    </location>
</feature>
<evidence type="ECO:0000256" key="5">
    <source>
        <dbReference type="SAM" id="MobiDB-lite"/>
    </source>
</evidence>
<evidence type="ECO:0000313" key="8">
    <source>
        <dbReference type="Proteomes" id="UP000756132"/>
    </source>
</evidence>
<feature type="region of interest" description="Disordered" evidence="5">
    <location>
        <begin position="631"/>
        <end position="685"/>
    </location>
</feature>
<evidence type="ECO:0000256" key="1">
    <source>
        <dbReference type="ARBA" id="ARBA00006357"/>
    </source>
</evidence>
<keyword evidence="4 7" id="KW-0269">Exonuclease</keyword>
<dbReference type="AlphaFoldDB" id="A0A9Q8L5L0"/>
<feature type="domain" description="Exonuclease" evidence="6">
    <location>
        <begin position="435"/>
        <end position="621"/>
    </location>
</feature>
<dbReference type="InterPro" id="IPR013520">
    <property type="entry name" value="Ribonucl_H"/>
</dbReference>
<dbReference type="PANTHER" id="PTHR12801">
    <property type="entry name" value="RNA EXONUCLEASE REXO1 / RECO3 FAMILY MEMBER-RELATED"/>
    <property type="match status" value="1"/>
</dbReference>
<proteinExistence type="inferred from homology"/>
<evidence type="ECO:0000256" key="4">
    <source>
        <dbReference type="ARBA" id="ARBA00022839"/>
    </source>
</evidence>
<keyword evidence="8" id="KW-1185">Reference proteome</keyword>
<dbReference type="GeneID" id="71981447"/>
<dbReference type="EMBL" id="CP090163">
    <property type="protein sequence ID" value="UJO11232.1"/>
    <property type="molecule type" value="Genomic_DNA"/>
</dbReference>
<dbReference type="InterPro" id="IPR012337">
    <property type="entry name" value="RNaseH-like_sf"/>
</dbReference>
<reference evidence="7" key="1">
    <citation type="submission" date="2021-12" db="EMBL/GenBank/DDBJ databases">
        <authorList>
            <person name="Zaccaron A."/>
            <person name="Stergiopoulos I."/>
        </authorList>
    </citation>
    <scope>NUCLEOTIDE SEQUENCE</scope>
    <source>
        <strain evidence="7">Race5_Kim</strain>
    </source>
</reference>
<feature type="compositionally biased region" description="Polar residues" evidence="5">
    <location>
        <begin position="133"/>
        <end position="145"/>
    </location>
</feature>
<feature type="compositionally biased region" description="Pro residues" evidence="5">
    <location>
        <begin position="122"/>
        <end position="132"/>
    </location>
</feature>
<dbReference type="InterPro" id="IPR047021">
    <property type="entry name" value="REXO1/3/4-like"/>
</dbReference>
<protein>
    <submittedName>
        <fullName evidence="7">RNA exonuclease 3</fullName>
    </submittedName>
</protein>
<dbReference type="GO" id="GO:0003676">
    <property type="term" value="F:nucleic acid binding"/>
    <property type="evidence" value="ECO:0007669"/>
    <property type="project" value="InterPro"/>
</dbReference>
<dbReference type="SUPFAM" id="SSF53098">
    <property type="entry name" value="Ribonuclease H-like"/>
    <property type="match status" value="1"/>
</dbReference>
<dbReference type="GO" id="GO:0005634">
    <property type="term" value="C:nucleus"/>
    <property type="evidence" value="ECO:0007669"/>
    <property type="project" value="TreeGrafter"/>
</dbReference>
<feature type="region of interest" description="Disordered" evidence="5">
    <location>
        <begin position="348"/>
        <end position="377"/>
    </location>
</feature>
<evidence type="ECO:0000313" key="7">
    <source>
        <dbReference type="EMBL" id="UJO11232.1"/>
    </source>
</evidence>
<accession>A0A9Q8L5L0</accession>
<dbReference type="RefSeq" id="XP_047755598.1">
    <property type="nucleotide sequence ID" value="XM_047900717.1"/>
</dbReference>
<sequence>MVFSTTNLFKGIACPKGEKCDMTCCIYAHDERVDVAASQPTLSAAPTHKAIDRLTQSAHDFREPAAKRRKITYDRLQDKPPSRADLIRKQLAAVKSKPPETSSREDARGSKTGAVQAQPPSSLAPPVSPPPKRSTSQHDSTSAANSEPGKVIVKGPDSEKVETLNPRLIANDPVGHSKRSAFLKRLHQEMAKLNSRVAAAANVDFKAVLHLSEQQLIKLALGEEEKVVSHQPQVYTNVIKQRIASLMKMSVEDWIKDLKPRIVIPDSKPSIKGEKLIDTGLPLEQEHLILPQLVADQKPLAAFGYVPEPPTIEQAAEAAAAVEASQNWEICDRCTARFQIFPDRDEKGRLSSNGPCRHHPNRKVFPPRSKTDKETGDKQPYFPCCTAAVGEVGCTESPEHVFKTSSPARLAATMPFIKTPENEAPSRDRRDKKVNAVTFDCEMGHTTMGLELIRLTAVTWPAGEPLLDILVRPLGAVMDLNSRFSGVFPEHFADAIPYDQWLSSPPPPPRDDGASPALPIVDSPQRARELLCGFITPTTPLIGHAIDNDLNTVRLCHPTIIDTVILYPHPRGLPMRFGLKMLSQRYLQRAIQTGGLRGHDSLEDAVATGDLVRVKVREKWKQLRSSGWSIVNDQLLPPPPRKPSVEEAGMASAEQHAKDMVGKALHGTKRKKRPSTDSSEAEDGH</sequence>
<keyword evidence="3" id="KW-0378">Hydrolase</keyword>
<keyword evidence="2" id="KW-0540">Nuclease</keyword>
<dbReference type="Proteomes" id="UP000756132">
    <property type="component" value="Chromosome 1"/>
</dbReference>
<dbReference type="OMA" id="GQCTYHP"/>
<dbReference type="InterPro" id="IPR036397">
    <property type="entry name" value="RNaseH_sf"/>
</dbReference>
<dbReference type="GO" id="GO:0004527">
    <property type="term" value="F:exonuclease activity"/>
    <property type="evidence" value="ECO:0007669"/>
    <property type="project" value="UniProtKB-KW"/>
</dbReference>
<dbReference type="PANTHER" id="PTHR12801:SF112">
    <property type="entry name" value="RNA EXONUCLEASE 3"/>
    <property type="match status" value="1"/>
</dbReference>
<evidence type="ECO:0000256" key="2">
    <source>
        <dbReference type="ARBA" id="ARBA00022722"/>
    </source>
</evidence>
<dbReference type="KEGG" id="ffu:CLAFUR5_01569"/>
<evidence type="ECO:0000256" key="3">
    <source>
        <dbReference type="ARBA" id="ARBA00022801"/>
    </source>
</evidence>
<gene>
    <name evidence="7" type="ORF">CLAFUR5_01569</name>
</gene>
<evidence type="ECO:0000259" key="6">
    <source>
        <dbReference type="SMART" id="SM00479"/>
    </source>
</evidence>
<reference evidence="7" key="2">
    <citation type="journal article" date="2022" name="Microb. Genom.">
        <title>A chromosome-scale genome assembly of the tomato pathogen Cladosporium fulvum reveals a compartmentalized genome architecture and the presence of a dispensable chromosome.</title>
        <authorList>
            <person name="Zaccaron A.Z."/>
            <person name="Chen L.H."/>
            <person name="Samaras A."/>
            <person name="Stergiopoulos I."/>
        </authorList>
    </citation>
    <scope>NUCLEOTIDE SEQUENCE</scope>
    <source>
        <strain evidence="7">Race5_Kim</strain>
    </source>
</reference>
<organism evidence="7 8">
    <name type="scientific">Passalora fulva</name>
    <name type="common">Tomato leaf mold</name>
    <name type="synonym">Cladosporium fulvum</name>
    <dbReference type="NCBI Taxonomy" id="5499"/>
    <lineage>
        <taxon>Eukaryota</taxon>
        <taxon>Fungi</taxon>
        <taxon>Dikarya</taxon>
        <taxon>Ascomycota</taxon>
        <taxon>Pezizomycotina</taxon>
        <taxon>Dothideomycetes</taxon>
        <taxon>Dothideomycetidae</taxon>
        <taxon>Mycosphaerellales</taxon>
        <taxon>Mycosphaerellaceae</taxon>
        <taxon>Fulvia</taxon>
    </lineage>
</organism>